<accession>A0A7J0CJ21</accession>
<feature type="compositionally biased region" description="Low complexity" evidence="1">
    <location>
        <begin position="1"/>
        <end position="13"/>
    </location>
</feature>
<feature type="domain" description="ER-bound oxygenase mpaB/mpaB'/Rubber oxygenase catalytic" evidence="2">
    <location>
        <begin position="76"/>
        <end position="287"/>
    </location>
</feature>
<dbReference type="InterPro" id="IPR018713">
    <property type="entry name" value="MPAB/Lcp_cat_dom"/>
</dbReference>
<protein>
    <recommendedName>
        <fullName evidence="2">ER-bound oxygenase mpaB/mpaB'/Rubber oxygenase catalytic domain-containing protein</fullName>
    </recommendedName>
</protein>
<organism evidence="3 4">
    <name type="scientific">Streptomyces microflavus</name>
    <name type="common">Streptomyces lipmanii</name>
    <dbReference type="NCBI Taxonomy" id="1919"/>
    <lineage>
        <taxon>Bacteria</taxon>
        <taxon>Bacillati</taxon>
        <taxon>Actinomycetota</taxon>
        <taxon>Actinomycetes</taxon>
        <taxon>Kitasatosporales</taxon>
        <taxon>Streptomycetaceae</taxon>
        <taxon>Streptomyces</taxon>
    </lineage>
</organism>
<proteinExistence type="predicted"/>
<feature type="compositionally biased region" description="Basic and acidic residues" evidence="1">
    <location>
        <begin position="68"/>
        <end position="81"/>
    </location>
</feature>
<feature type="region of interest" description="Disordered" evidence="1">
    <location>
        <begin position="1"/>
        <end position="81"/>
    </location>
</feature>
<dbReference type="PANTHER" id="PTHR36151">
    <property type="entry name" value="BLR2777 PROTEIN"/>
    <property type="match status" value="1"/>
</dbReference>
<evidence type="ECO:0000259" key="2">
    <source>
        <dbReference type="Pfam" id="PF09995"/>
    </source>
</evidence>
<feature type="compositionally biased region" description="Basic and acidic residues" evidence="1">
    <location>
        <begin position="30"/>
        <end position="44"/>
    </location>
</feature>
<feature type="compositionally biased region" description="Polar residues" evidence="1">
    <location>
        <begin position="14"/>
        <end position="29"/>
    </location>
</feature>
<evidence type="ECO:0000313" key="4">
    <source>
        <dbReference type="Proteomes" id="UP000498740"/>
    </source>
</evidence>
<feature type="region of interest" description="Disordered" evidence="1">
    <location>
        <begin position="305"/>
        <end position="346"/>
    </location>
</feature>
<dbReference type="AlphaFoldDB" id="A0A7J0CJ21"/>
<dbReference type="EMBL" id="BLWD01000001">
    <property type="protein sequence ID" value="GFN01904.1"/>
    <property type="molecule type" value="Genomic_DNA"/>
</dbReference>
<dbReference type="PANTHER" id="PTHR36151:SF3">
    <property type="entry name" value="ER-BOUND OXYGENASE MPAB_MPAB'_RUBBER OXYGENASE CATALYTIC DOMAIN-CONTAINING PROTEIN"/>
    <property type="match status" value="1"/>
</dbReference>
<dbReference type="Proteomes" id="UP000498740">
    <property type="component" value="Unassembled WGS sequence"/>
</dbReference>
<evidence type="ECO:0000313" key="3">
    <source>
        <dbReference type="EMBL" id="GFN01904.1"/>
    </source>
</evidence>
<comment type="caution">
    <text evidence="3">The sequence shown here is derived from an EMBL/GenBank/DDBJ whole genome shotgun (WGS) entry which is preliminary data.</text>
</comment>
<name>A0A7J0CJ21_STRMI</name>
<sequence>MVTSTATVTDTATEQSGPATESLTGGTRDSVSHRTGPDRPENRRTPRPRLPHLALVRRLEGPPPRPLGRVDAEHAPRAGRGVAEHSRFFEERWERLFRSLYPIGGVVYDGPLAARTAREVRGYHASISGVDERGRPYHALNPGTFYWAHATFFMLTVQVAERFGGGLTEAQRHMLFDEHVRWYALYGLSMKPVPGSWEEFQRYWDHMCADVLEDNRPTRDVLNMRRIARPPLLRLLPSPLWALVRVPLVRMTLWITVGLYPQAVRDRLALRWTPHDERLLRMLGGLVHHAWRCVPQRHRFHPRARAGWDRERGRRGRAVTGPVETPARNLPPEERRGLPQHYVPRT</sequence>
<dbReference type="GO" id="GO:0016491">
    <property type="term" value="F:oxidoreductase activity"/>
    <property type="evidence" value="ECO:0007669"/>
    <property type="project" value="InterPro"/>
</dbReference>
<dbReference type="Pfam" id="PF09995">
    <property type="entry name" value="MPAB_Lcp_cat"/>
    <property type="match status" value="1"/>
</dbReference>
<gene>
    <name evidence="3" type="ORF">Smic_04600</name>
</gene>
<reference evidence="3 4" key="1">
    <citation type="submission" date="2020-05" db="EMBL/GenBank/DDBJ databases">
        <title>Whole genome shotgun sequence of Streptomyces microflavus NBRC 13062.</title>
        <authorList>
            <person name="Komaki H."/>
            <person name="Tamura T."/>
        </authorList>
    </citation>
    <scope>NUCLEOTIDE SEQUENCE [LARGE SCALE GENOMIC DNA]</scope>
    <source>
        <strain evidence="3 4">NBRC 13062</strain>
    </source>
</reference>
<evidence type="ECO:0000256" key="1">
    <source>
        <dbReference type="SAM" id="MobiDB-lite"/>
    </source>
</evidence>